<name>A0A4Y2BSZ6_ARAVE</name>
<comment type="caution">
    <text evidence="1">The sequence shown here is derived from an EMBL/GenBank/DDBJ whole genome shotgun (WGS) entry which is preliminary data.</text>
</comment>
<accession>A0A4Y2BSZ6</accession>
<dbReference type="AlphaFoldDB" id="A0A4Y2BSZ6"/>
<evidence type="ECO:0000313" key="2">
    <source>
        <dbReference type="Proteomes" id="UP000499080"/>
    </source>
</evidence>
<dbReference type="EMBL" id="BGPR01000108">
    <property type="protein sequence ID" value="GBL95073.1"/>
    <property type="molecule type" value="Genomic_DNA"/>
</dbReference>
<evidence type="ECO:0000313" key="1">
    <source>
        <dbReference type="EMBL" id="GBL95073.1"/>
    </source>
</evidence>
<keyword evidence="2" id="KW-1185">Reference proteome</keyword>
<dbReference type="Proteomes" id="UP000499080">
    <property type="component" value="Unassembled WGS sequence"/>
</dbReference>
<gene>
    <name evidence="1" type="ORF">AVEN_188817_1</name>
</gene>
<organism evidence="1 2">
    <name type="scientific">Araneus ventricosus</name>
    <name type="common">Orbweaver spider</name>
    <name type="synonym">Epeira ventricosa</name>
    <dbReference type="NCBI Taxonomy" id="182803"/>
    <lineage>
        <taxon>Eukaryota</taxon>
        <taxon>Metazoa</taxon>
        <taxon>Ecdysozoa</taxon>
        <taxon>Arthropoda</taxon>
        <taxon>Chelicerata</taxon>
        <taxon>Arachnida</taxon>
        <taxon>Araneae</taxon>
        <taxon>Araneomorphae</taxon>
        <taxon>Entelegynae</taxon>
        <taxon>Araneoidea</taxon>
        <taxon>Araneidae</taxon>
        <taxon>Araneus</taxon>
    </lineage>
</organism>
<sequence>MVFYSSSEDGMSLKHLRRYFCSYLIENLTVQRHLRDSKFQPKITNCDFVYVVRMKFYYNSDTQEVVLHEELTVHQSIPRNDHLEQGSNPQK</sequence>
<reference evidence="1 2" key="1">
    <citation type="journal article" date="2019" name="Sci. Rep.">
        <title>Orb-weaving spider Araneus ventricosus genome elucidates the spidroin gene catalogue.</title>
        <authorList>
            <person name="Kono N."/>
            <person name="Nakamura H."/>
            <person name="Ohtoshi R."/>
            <person name="Moran D.A.P."/>
            <person name="Shinohara A."/>
            <person name="Yoshida Y."/>
            <person name="Fujiwara M."/>
            <person name="Mori M."/>
            <person name="Tomita M."/>
            <person name="Arakawa K."/>
        </authorList>
    </citation>
    <scope>NUCLEOTIDE SEQUENCE [LARGE SCALE GENOMIC DNA]</scope>
</reference>
<protein>
    <submittedName>
        <fullName evidence="1">Uncharacterized protein</fullName>
    </submittedName>
</protein>
<proteinExistence type="predicted"/>